<protein>
    <submittedName>
        <fullName evidence="1">Uncharacterized protein</fullName>
    </submittedName>
</protein>
<gene>
    <name evidence="1" type="ORF">C1N76_10870</name>
</gene>
<dbReference type="Proteomes" id="UP000246996">
    <property type="component" value="Chromosome"/>
</dbReference>
<evidence type="ECO:0000313" key="1">
    <source>
        <dbReference type="EMBL" id="AWO74944.1"/>
    </source>
</evidence>
<sequence>MKDEVKVLVYVIRHFLSAGKLNYDDPVDKLNDVIANATDEDNQAIGELMEQNPLGIDEIHVYAMKIENGRFAFVFARNEEEATHFFCRVFQQWPKNCHQYPMDFPMAVGVRFRSFRELKREHDEFPALAGIYERAVKA</sequence>
<dbReference type="AlphaFoldDB" id="A0A2Z3NAG8"/>
<name>A0A2Z3NAG8_GEOTH</name>
<proteinExistence type="predicted"/>
<reference evidence="2" key="1">
    <citation type="submission" date="2018-02" db="EMBL/GenBank/DDBJ databases">
        <title>The complete genome of bacterial strain SGAirxxxx.</title>
        <authorList>
            <person name="Schuster S.C."/>
        </authorList>
    </citation>
    <scope>NUCLEOTIDE SEQUENCE [LARGE SCALE GENOMIC DNA]</scope>
    <source>
        <strain evidence="2">SGAir0734</strain>
    </source>
</reference>
<organism evidence="1 2">
    <name type="scientific">Geobacillus thermoleovorans</name>
    <name type="common">Bacillus thermoleovorans</name>
    <dbReference type="NCBI Taxonomy" id="33941"/>
    <lineage>
        <taxon>Bacteria</taxon>
        <taxon>Bacillati</taxon>
        <taxon>Bacillota</taxon>
        <taxon>Bacilli</taxon>
        <taxon>Bacillales</taxon>
        <taxon>Anoxybacillaceae</taxon>
        <taxon>Geobacillus</taxon>
        <taxon>Geobacillus thermoleovorans group</taxon>
    </lineage>
</organism>
<accession>A0A2Z3NAG8</accession>
<dbReference type="EMBL" id="CP027303">
    <property type="protein sequence ID" value="AWO74944.1"/>
    <property type="molecule type" value="Genomic_DNA"/>
</dbReference>
<evidence type="ECO:0000313" key="2">
    <source>
        <dbReference type="Proteomes" id="UP000246996"/>
    </source>
</evidence>